<dbReference type="GO" id="GO:0003677">
    <property type="term" value="F:DNA binding"/>
    <property type="evidence" value="ECO:0007669"/>
    <property type="project" value="UniProtKB-KW"/>
</dbReference>
<dbReference type="RefSeq" id="WP_083407719.1">
    <property type="nucleotide sequence ID" value="NZ_LT629971.1"/>
</dbReference>
<feature type="active site" description="O-(5'-phospho-DNA)-serine intermediate" evidence="5">
    <location>
        <position position="11"/>
    </location>
</feature>
<dbReference type="PROSITE" id="PS00398">
    <property type="entry name" value="RECOMBINASES_2"/>
    <property type="match status" value="1"/>
</dbReference>
<evidence type="ECO:0000256" key="2">
    <source>
        <dbReference type="ARBA" id="ARBA00022908"/>
    </source>
</evidence>
<dbReference type="EMBL" id="LT629971">
    <property type="protein sequence ID" value="SEH68835.1"/>
    <property type="molecule type" value="Genomic_DNA"/>
</dbReference>
<protein>
    <submittedName>
        <fullName evidence="7">Resolvase, N terminal domain</fullName>
    </submittedName>
</protein>
<comment type="similarity">
    <text evidence="1">Belongs to the site-specific recombinase resolvase family.</text>
</comment>
<evidence type="ECO:0000259" key="6">
    <source>
        <dbReference type="PROSITE" id="PS51736"/>
    </source>
</evidence>
<evidence type="ECO:0000256" key="1">
    <source>
        <dbReference type="ARBA" id="ARBA00009913"/>
    </source>
</evidence>
<keyword evidence="2" id="KW-0229">DNA integration</keyword>
<dbReference type="OrthoDB" id="3405463at2"/>
<accession>A0A1H6K8Q7</accession>
<dbReference type="PANTHER" id="PTHR30461">
    <property type="entry name" value="DNA-INVERTASE FROM LAMBDOID PROPHAGE"/>
    <property type="match status" value="1"/>
</dbReference>
<dbReference type="CDD" id="cd03768">
    <property type="entry name" value="SR_ResInv"/>
    <property type="match status" value="1"/>
</dbReference>
<dbReference type="GO" id="GO:0015074">
    <property type="term" value="P:DNA integration"/>
    <property type="evidence" value="ECO:0007669"/>
    <property type="project" value="UniProtKB-KW"/>
</dbReference>
<dbReference type="PROSITE" id="PS51736">
    <property type="entry name" value="RECOMBINASES_3"/>
    <property type="match status" value="1"/>
</dbReference>
<keyword evidence="3" id="KW-0238">DNA-binding</keyword>
<dbReference type="GO" id="GO:0000150">
    <property type="term" value="F:DNA strand exchange activity"/>
    <property type="evidence" value="ECO:0007669"/>
    <property type="project" value="InterPro"/>
</dbReference>
<gene>
    <name evidence="7" type="ORF">SAMN04489835_2893</name>
</gene>
<dbReference type="STRING" id="370526.SAMN04489835_2893"/>
<dbReference type="SMART" id="SM00857">
    <property type="entry name" value="Resolvase"/>
    <property type="match status" value="1"/>
</dbReference>
<dbReference type="InterPro" id="IPR050639">
    <property type="entry name" value="SSR_resolvase"/>
</dbReference>
<feature type="domain" description="Resolvase/invertase-type recombinase catalytic" evidence="6">
    <location>
        <begin position="3"/>
        <end position="135"/>
    </location>
</feature>
<reference evidence="8" key="1">
    <citation type="submission" date="2016-10" db="EMBL/GenBank/DDBJ databases">
        <authorList>
            <person name="Varghese N."/>
            <person name="Submissions S."/>
        </authorList>
    </citation>
    <scope>NUCLEOTIDE SEQUENCE [LARGE SCALE GENOMIC DNA]</scope>
    <source>
        <strain evidence="8">DSM 45405</strain>
    </source>
</reference>
<proteinExistence type="inferred from homology"/>
<evidence type="ECO:0000313" key="7">
    <source>
        <dbReference type="EMBL" id="SEH68835.1"/>
    </source>
</evidence>
<dbReference type="InterPro" id="IPR006118">
    <property type="entry name" value="Recombinase_CS"/>
</dbReference>
<organism evidence="7 8">
    <name type="scientific">Mycolicibacterium rutilum</name>
    <name type="common">Mycobacterium rutilum</name>
    <dbReference type="NCBI Taxonomy" id="370526"/>
    <lineage>
        <taxon>Bacteria</taxon>
        <taxon>Bacillati</taxon>
        <taxon>Actinomycetota</taxon>
        <taxon>Actinomycetes</taxon>
        <taxon>Mycobacteriales</taxon>
        <taxon>Mycobacteriaceae</taxon>
        <taxon>Mycolicibacterium</taxon>
    </lineage>
</organism>
<evidence type="ECO:0000256" key="4">
    <source>
        <dbReference type="ARBA" id="ARBA00023172"/>
    </source>
</evidence>
<sequence>MTCTLGYATASTAEQGLDGQLAELSAAGVDPRRVFTDRLSESADRVRAGLHALLSYARSGDTVIVVGLDRLGRTGTEVTRTIAELTERGLRLRTLREGLDTGTATGRVVAGVLKTLARLDSDDAAPARRKAVPSP</sequence>
<dbReference type="PANTHER" id="PTHR30461:SF26">
    <property type="entry name" value="RESOLVASE HOMOLOG YNEB"/>
    <property type="match status" value="1"/>
</dbReference>
<name>A0A1H6K8Q7_MYCRU</name>
<dbReference type="Gene3D" id="3.40.50.1390">
    <property type="entry name" value="Resolvase, N-terminal catalytic domain"/>
    <property type="match status" value="1"/>
</dbReference>
<evidence type="ECO:0000256" key="5">
    <source>
        <dbReference type="PIRSR" id="PIRSR606118-50"/>
    </source>
</evidence>
<dbReference type="Pfam" id="PF00239">
    <property type="entry name" value="Resolvase"/>
    <property type="match status" value="1"/>
</dbReference>
<dbReference type="InterPro" id="IPR036162">
    <property type="entry name" value="Resolvase-like_N_sf"/>
</dbReference>
<dbReference type="AlphaFoldDB" id="A0A1H6K8Q7"/>
<dbReference type="Proteomes" id="UP000182915">
    <property type="component" value="Chromosome I"/>
</dbReference>
<dbReference type="InterPro" id="IPR006119">
    <property type="entry name" value="Resolv_N"/>
</dbReference>
<dbReference type="SUPFAM" id="SSF53041">
    <property type="entry name" value="Resolvase-like"/>
    <property type="match status" value="1"/>
</dbReference>
<evidence type="ECO:0000313" key="8">
    <source>
        <dbReference type="Proteomes" id="UP000182915"/>
    </source>
</evidence>
<evidence type="ECO:0000256" key="3">
    <source>
        <dbReference type="ARBA" id="ARBA00023125"/>
    </source>
</evidence>
<keyword evidence="4" id="KW-0233">DNA recombination</keyword>
<keyword evidence="8" id="KW-1185">Reference proteome</keyword>